<dbReference type="InterPro" id="IPR003594">
    <property type="entry name" value="HATPase_dom"/>
</dbReference>
<keyword evidence="4" id="KW-0547">Nucleotide-binding</keyword>
<dbReference type="GO" id="GO:0004674">
    <property type="term" value="F:protein serine/threonine kinase activity"/>
    <property type="evidence" value="ECO:0007669"/>
    <property type="project" value="UniProtKB-KW"/>
</dbReference>
<dbReference type="Proteomes" id="UP000282674">
    <property type="component" value="Unassembled WGS sequence"/>
</dbReference>
<dbReference type="SUPFAM" id="SSF55874">
    <property type="entry name" value="ATPase domain of HSP90 chaperone/DNA topoisomerase II/histidine kinase"/>
    <property type="match status" value="1"/>
</dbReference>
<dbReference type="PANTHER" id="PTHR35526">
    <property type="entry name" value="ANTI-SIGMA-F FACTOR RSBW-RELATED"/>
    <property type="match status" value="1"/>
</dbReference>
<name>A0A3M2LXN8_9ACTN</name>
<evidence type="ECO:0000313" key="5">
    <source>
        <dbReference type="Proteomes" id="UP000282674"/>
    </source>
</evidence>
<dbReference type="EMBL" id="RFFG01000036">
    <property type="protein sequence ID" value="RMI42097.1"/>
    <property type="molecule type" value="Genomic_DNA"/>
</dbReference>
<proteinExistence type="predicted"/>
<protein>
    <submittedName>
        <fullName evidence="4">ATP-binding protein</fullName>
    </submittedName>
</protein>
<evidence type="ECO:0000256" key="1">
    <source>
        <dbReference type="ARBA" id="ARBA00022527"/>
    </source>
</evidence>
<comment type="caution">
    <text evidence="4">The sequence shown here is derived from an EMBL/GenBank/DDBJ whole genome shotgun (WGS) entry which is preliminary data.</text>
</comment>
<dbReference type="Pfam" id="PF13581">
    <property type="entry name" value="HATPase_c_2"/>
    <property type="match status" value="1"/>
</dbReference>
<reference evidence="4 5" key="1">
    <citation type="submission" date="2018-10" db="EMBL/GenBank/DDBJ databases">
        <title>Isolation from soil.</title>
        <authorList>
            <person name="Hu J."/>
        </authorList>
    </citation>
    <scope>NUCLEOTIDE SEQUENCE [LARGE SCALE GENOMIC DNA]</scope>
    <source>
        <strain evidence="4 5">NEAU-Ht49</strain>
    </source>
</reference>
<dbReference type="PANTHER" id="PTHR35526:SF3">
    <property type="entry name" value="ANTI-SIGMA-F FACTOR RSBW"/>
    <property type="match status" value="1"/>
</dbReference>
<sequence>MNERAPHSPQTLALQPTSASVAQARHWTVAQLSDHLGADHPAVERARLCVSELATNAIVHGGDAARRDCVTVSWTCDQTGEDCSSATTSEAMPGCVRVEVTADSDGPSRPHLATPHPIEPPGEHGRGLALVRAYAAAWGWEDRPQGRLTTWFDLPADPAAPLYTALDPERAFALGSE</sequence>
<dbReference type="AlphaFoldDB" id="A0A3M2LXN8"/>
<keyword evidence="1" id="KW-0808">Transferase</keyword>
<keyword evidence="1" id="KW-0723">Serine/threonine-protein kinase</keyword>
<evidence type="ECO:0000256" key="2">
    <source>
        <dbReference type="SAM" id="MobiDB-lite"/>
    </source>
</evidence>
<keyword evidence="5" id="KW-1185">Reference proteome</keyword>
<organism evidence="4 5">
    <name type="scientific">Actinomadura harenae</name>
    <dbReference type="NCBI Taxonomy" id="2483351"/>
    <lineage>
        <taxon>Bacteria</taxon>
        <taxon>Bacillati</taxon>
        <taxon>Actinomycetota</taxon>
        <taxon>Actinomycetes</taxon>
        <taxon>Streptosporangiales</taxon>
        <taxon>Thermomonosporaceae</taxon>
        <taxon>Actinomadura</taxon>
    </lineage>
</organism>
<dbReference type="OrthoDB" id="3871793at2"/>
<evidence type="ECO:0000259" key="3">
    <source>
        <dbReference type="Pfam" id="PF13581"/>
    </source>
</evidence>
<dbReference type="GO" id="GO:0005524">
    <property type="term" value="F:ATP binding"/>
    <property type="evidence" value="ECO:0007669"/>
    <property type="project" value="UniProtKB-KW"/>
</dbReference>
<dbReference type="InterPro" id="IPR036890">
    <property type="entry name" value="HATPase_C_sf"/>
</dbReference>
<keyword evidence="1" id="KW-0418">Kinase</keyword>
<dbReference type="RefSeq" id="WP_122196091.1">
    <property type="nucleotide sequence ID" value="NZ_JBHSKC010000031.1"/>
</dbReference>
<evidence type="ECO:0000313" key="4">
    <source>
        <dbReference type="EMBL" id="RMI42097.1"/>
    </source>
</evidence>
<dbReference type="Gene3D" id="3.30.565.10">
    <property type="entry name" value="Histidine kinase-like ATPase, C-terminal domain"/>
    <property type="match status" value="1"/>
</dbReference>
<gene>
    <name evidence="4" type="ORF">EBO15_20825</name>
</gene>
<dbReference type="CDD" id="cd16936">
    <property type="entry name" value="HATPase_RsbW-like"/>
    <property type="match status" value="1"/>
</dbReference>
<dbReference type="InterPro" id="IPR050267">
    <property type="entry name" value="Anti-sigma-factor_SerPK"/>
</dbReference>
<accession>A0A3M2LXN8</accession>
<keyword evidence="4" id="KW-0067">ATP-binding</keyword>
<feature type="domain" description="Histidine kinase/HSP90-like ATPase" evidence="3">
    <location>
        <begin position="16"/>
        <end position="147"/>
    </location>
</feature>
<feature type="region of interest" description="Disordered" evidence="2">
    <location>
        <begin position="101"/>
        <end position="124"/>
    </location>
</feature>